<comment type="caution">
    <text evidence="11">The sequence shown here is derived from an EMBL/GenBank/DDBJ whole genome shotgun (WGS) entry which is preliminary data.</text>
</comment>
<evidence type="ECO:0000256" key="1">
    <source>
        <dbReference type="ARBA" id="ARBA00004127"/>
    </source>
</evidence>
<feature type="domain" description="NADH:quinone oxidoreductase/Mrp antiporter transmembrane" evidence="8">
    <location>
        <begin position="454"/>
        <end position="509"/>
    </location>
</feature>
<feature type="transmembrane region" description="Helical" evidence="7">
    <location>
        <begin position="324"/>
        <end position="345"/>
    </location>
</feature>
<feature type="transmembrane region" description="Helical" evidence="7">
    <location>
        <begin position="12"/>
        <end position="30"/>
    </location>
</feature>
<evidence type="ECO:0000313" key="10">
    <source>
        <dbReference type="EMBL" id="PJF34942.1"/>
    </source>
</evidence>
<feature type="transmembrane region" description="Helical" evidence="7">
    <location>
        <begin position="761"/>
        <end position="779"/>
    </location>
</feature>
<dbReference type="PRINTS" id="PR01435">
    <property type="entry name" value="NPOXDRDTASE5"/>
</dbReference>
<evidence type="ECO:0000256" key="6">
    <source>
        <dbReference type="SAM" id="MobiDB-lite"/>
    </source>
</evidence>
<dbReference type="Pfam" id="PF00361">
    <property type="entry name" value="Proton_antipo_M"/>
    <property type="match status" value="2"/>
</dbReference>
<feature type="transmembrane region" description="Helical" evidence="7">
    <location>
        <begin position="466"/>
        <end position="491"/>
    </location>
</feature>
<feature type="domain" description="NADH-Ubiquinone oxidoreductase (complex I) chain 5 N-terminal" evidence="9">
    <location>
        <begin position="89"/>
        <end position="136"/>
    </location>
</feature>
<gene>
    <name evidence="10" type="ORF">CUN49_13080</name>
    <name evidence="11" type="ORF">CUN50_00695</name>
</gene>
<evidence type="ECO:0000259" key="8">
    <source>
        <dbReference type="Pfam" id="PF00361"/>
    </source>
</evidence>
<evidence type="ECO:0000313" key="11">
    <source>
        <dbReference type="EMBL" id="PJF43249.1"/>
    </source>
</evidence>
<dbReference type="GO" id="GO:0008137">
    <property type="term" value="F:NADH dehydrogenase (ubiquinone) activity"/>
    <property type="evidence" value="ECO:0007669"/>
    <property type="project" value="InterPro"/>
</dbReference>
<dbReference type="Pfam" id="PF00662">
    <property type="entry name" value="Proton_antipo_N"/>
    <property type="match status" value="1"/>
</dbReference>
<dbReference type="AlphaFoldDB" id="A0A2M8Q0G2"/>
<evidence type="ECO:0000313" key="13">
    <source>
        <dbReference type="Proteomes" id="UP000229681"/>
    </source>
</evidence>
<dbReference type="InterPro" id="IPR001516">
    <property type="entry name" value="Proton_antipo_N"/>
</dbReference>
<dbReference type="EMBL" id="PGTL01000002">
    <property type="protein sequence ID" value="PJF43249.1"/>
    <property type="molecule type" value="Genomic_DNA"/>
</dbReference>
<dbReference type="GO" id="GO:0042773">
    <property type="term" value="P:ATP synthesis coupled electron transport"/>
    <property type="evidence" value="ECO:0007669"/>
    <property type="project" value="InterPro"/>
</dbReference>
<dbReference type="PANTHER" id="PTHR42829:SF2">
    <property type="entry name" value="NADH-UBIQUINONE OXIDOREDUCTASE CHAIN 5"/>
    <property type="match status" value="1"/>
</dbReference>
<accession>A0A2M8PBN3</accession>
<dbReference type="GO" id="GO:0015990">
    <property type="term" value="P:electron transport coupled proton transport"/>
    <property type="evidence" value="ECO:0007669"/>
    <property type="project" value="TreeGrafter"/>
</dbReference>
<dbReference type="PRINTS" id="PR01434">
    <property type="entry name" value="NADHDHGNASE5"/>
</dbReference>
<feature type="region of interest" description="Disordered" evidence="6">
    <location>
        <begin position="409"/>
        <end position="445"/>
    </location>
</feature>
<dbReference type="PANTHER" id="PTHR42829">
    <property type="entry name" value="NADH-UBIQUINONE OXIDOREDUCTASE CHAIN 5"/>
    <property type="match status" value="1"/>
</dbReference>
<dbReference type="InterPro" id="IPR003945">
    <property type="entry name" value="NU5C-like"/>
</dbReference>
<feature type="transmembrane region" description="Helical" evidence="7">
    <location>
        <begin position="626"/>
        <end position="647"/>
    </location>
</feature>
<proteinExistence type="predicted"/>
<dbReference type="InterPro" id="IPR001750">
    <property type="entry name" value="ND/Mrp_TM"/>
</dbReference>
<keyword evidence="4 7" id="KW-0472">Membrane</keyword>
<dbReference type="GO" id="GO:0012505">
    <property type="term" value="C:endomembrane system"/>
    <property type="evidence" value="ECO:0007669"/>
    <property type="project" value="UniProtKB-SubCell"/>
</dbReference>
<dbReference type="Proteomes" id="UP000229681">
    <property type="component" value="Unassembled WGS sequence"/>
</dbReference>
<feature type="transmembrane region" description="Helical" evidence="7">
    <location>
        <begin position="197"/>
        <end position="217"/>
    </location>
</feature>
<feature type="domain" description="NADH:quinone oxidoreductase/Mrp antiporter transmembrane" evidence="8">
    <location>
        <begin position="152"/>
        <end position="406"/>
    </location>
</feature>
<dbReference type="EMBL" id="PGTM01000238">
    <property type="protein sequence ID" value="PJF34942.1"/>
    <property type="molecule type" value="Genomic_DNA"/>
</dbReference>
<comment type="subcellular location">
    <subcellularLocation>
        <location evidence="1">Endomembrane system</location>
        <topology evidence="1">Multi-pass membrane protein</topology>
    </subcellularLocation>
    <subcellularLocation>
        <location evidence="5">Membrane</location>
        <topology evidence="5">Multi-pass membrane protein</topology>
    </subcellularLocation>
</comment>
<feature type="transmembrane region" description="Helical" evidence="7">
    <location>
        <begin position="511"/>
        <end position="529"/>
    </location>
</feature>
<dbReference type="Proteomes" id="UP000228947">
    <property type="component" value="Unassembled WGS sequence"/>
</dbReference>
<feature type="transmembrane region" description="Helical" evidence="7">
    <location>
        <begin position="569"/>
        <end position="591"/>
    </location>
</feature>
<evidence type="ECO:0000259" key="9">
    <source>
        <dbReference type="Pfam" id="PF00662"/>
    </source>
</evidence>
<feature type="transmembrane region" description="Helical" evidence="7">
    <location>
        <begin position="785"/>
        <end position="804"/>
    </location>
</feature>
<evidence type="ECO:0000256" key="5">
    <source>
        <dbReference type="RuleBase" id="RU000320"/>
    </source>
</evidence>
<evidence type="ECO:0000313" key="12">
    <source>
        <dbReference type="Proteomes" id="UP000228947"/>
    </source>
</evidence>
<feature type="transmembrane region" description="Helical" evidence="7">
    <location>
        <begin position="103"/>
        <end position="123"/>
    </location>
</feature>
<feature type="transmembrane region" description="Helical" evidence="7">
    <location>
        <begin position="135"/>
        <end position="152"/>
    </location>
</feature>
<evidence type="ECO:0000256" key="2">
    <source>
        <dbReference type="ARBA" id="ARBA00022692"/>
    </source>
</evidence>
<keyword evidence="3 7" id="KW-1133">Transmembrane helix</keyword>
<dbReference type="GO" id="GO:0016020">
    <property type="term" value="C:membrane"/>
    <property type="evidence" value="ECO:0007669"/>
    <property type="project" value="UniProtKB-SubCell"/>
</dbReference>
<evidence type="ECO:0000256" key="7">
    <source>
        <dbReference type="SAM" id="Phobius"/>
    </source>
</evidence>
<evidence type="ECO:0000256" key="4">
    <source>
        <dbReference type="ARBA" id="ARBA00023136"/>
    </source>
</evidence>
<evidence type="ECO:0000256" key="3">
    <source>
        <dbReference type="ARBA" id="ARBA00022989"/>
    </source>
</evidence>
<protein>
    <submittedName>
        <fullName evidence="11">NADH-quinone oxidoreductase subunit L</fullName>
    </submittedName>
</protein>
<feature type="transmembrane region" description="Helical" evidence="7">
    <location>
        <begin position="380"/>
        <end position="398"/>
    </location>
</feature>
<feature type="transmembrane region" description="Helical" evidence="7">
    <location>
        <begin position="37"/>
        <end position="59"/>
    </location>
</feature>
<dbReference type="Gene3D" id="1.20.5.2700">
    <property type="match status" value="1"/>
</dbReference>
<feature type="transmembrane region" description="Helical" evidence="7">
    <location>
        <begin position="286"/>
        <end position="304"/>
    </location>
</feature>
<reference evidence="12 13" key="1">
    <citation type="submission" date="2017-11" db="EMBL/GenBank/DDBJ databases">
        <title>Evolution of Phototrophy in the Chloroflexi Phylum Driven by Horizontal Gene Transfer.</title>
        <authorList>
            <person name="Ward L.M."/>
            <person name="Hemp J."/>
            <person name="Shih P.M."/>
            <person name="Mcglynn S.E."/>
            <person name="Fischer W."/>
        </authorList>
    </citation>
    <scope>NUCLEOTIDE SEQUENCE [LARGE SCALE GENOMIC DNA]</scope>
    <source>
        <strain evidence="11">CP1_1M</strain>
        <strain evidence="10">JP3_13</strain>
    </source>
</reference>
<dbReference type="GO" id="GO:0003954">
    <property type="term" value="F:NADH dehydrogenase activity"/>
    <property type="evidence" value="ECO:0007669"/>
    <property type="project" value="TreeGrafter"/>
</dbReference>
<feature type="transmembrane region" description="Helical" evidence="7">
    <location>
        <begin position="352"/>
        <end position="374"/>
    </location>
</feature>
<organism evidence="11 12">
    <name type="scientific">Candidatus Thermofonsia Clade 1 bacterium</name>
    <dbReference type="NCBI Taxonomy" id="2364210"/>
    <lineage>
        <taxon>Bacteria</taxon>
        <taxon>Bacillati</taxon>
        <taxon>Chloroflexota</taxon>
        <taxon>Candidatus Thermofontia</taxon>
        <taxon>Candidatus Thermofonsia Clade 1</taxon>
    </lineage>
</organism>
<keyword evidence="2 5" id="KW-0812">Transmembrane</keyword>
<feature type="transmembrane region" description="Helical" evidence="7">
    <location>
        <begin position="237"/>
        <end position="265"/>
    </location>
</feature>
<accession>A0A2M8Q0G2</accession>
<sequence length="816" mass="87806">MDWLNANFLPWLIPLPPFIAFAVIILVAGRSRVATQIIALGAMALTWLLSFSLVLHAFAVSDLGKYSRGIFGSSLSDVLGGNAWLVNGTGNGALNMGVAVDPLTAVMLFMVPLVMMMIFIYTLGYMANAERHTRFFAYLSLFAGAMLTLVVADNLLLLFVGWEVMGLCSYLLIGFWYDRSPQQEVDGVAPYQAAMKAFMTTRIADVIMLIGIAYLWATTGTLNFREIFFNEEMLQSLATTPAIGGFLGLSAAGLIGICIVIGTVGKSAQFPLHIWLPDAMKGPTPVSAMIHAAAMVSAGVYLIIRMFPILSAGANIEEGLLSAPMVFMAVIGSFTAIFAASIAVAQNDIKKVLAYSTISQLGFMVAVLGVGGFAPAFFHLITHAFFKALLFLGSGSVIHGMEHGHHVAHAHHDQHAHKHAEAHAEQVPAAHDHEAHEHEAQAEHGAHGELFDPQDMRNMGGLIRTMPVTAVTFIIGGLALAGAPIITAGFWSKDEILLEAWHLMGKNPIGLLVLVLLSLAAVLTTLYTFRQIWLTFFGEPRTEAARHAQHYNPGRGEGRHEAFNSATMTIPLIVLAFFAIFAGFVGVNPSFPIIGPLLSSLGVEKPLILYIKNALLEPPPLPDFNILPVFLSFAIFGVGVYAGYLLYARRPYALGQADPVEGILGADFYRVLVNKYYIDEFYERAFIKPMQRLAEGYSRVVDRGIIDGILHLIATAAGRIGDVFKEFNRVVIDGVGDGIPEAIADAARSLRPVQTGRVQQYLLFTLVAALVVGANLIILAALPDLVVPALIVQGGIAVILVLFFSAGGAQATGSGD</sequence>
<name>A0A2M8Q0G2_9CHLR</name>
<feature type="transmembrane region" description="Helical" evidence="7">
    <location>
        <begin position="158"/>
        <end position="177"/>
    </location>
</feature>